<gene>
    <name evidence="1" type="ORF">A3F61_03400</name>
</gene>
<evidence type="ECO:0000313" key="2">
    <source>
        <dbReference type="Proteomes" id="UP000178272"/>
    </source>
</evidence>
<comment type="caution">
    <text evidence="1">The sequence shown here is derived from an EMBL/GenBank/DDBJ whole genome shotgun (WGS) entry which is preliminary data.</text>
</comment>
<proteinExistence type="predicted"/>
<dbReference type="EMBL" id="MHCA01000027">
    <property type="protein sequence ID" value="OGY12057.1"/>
    <property type="molecule type" value="Genomic_DNA"/>
</dbReference>
<accession>A0A1G1V9S5</accession>
<dbReference type="AlphaFoldDB" id="A0A1G1V9S5"/>
<reference evidence="1 2" key="1">
    <citation type="journal article" date="2016" name="Nat. Commun.">
        <title>Thousands of microbial genomes shed light on interconnected biogeochemical processes in an aquifer system.</title>
        <authorList>
            <person name="Anantharaman K."/>
            <person name="Brown C.T."/>
            <person name="Hug L.A."/>
            <person name="Sharon I."/>
            <person name="Castelle C.J."/>
            <person name="Probst A.J."/>
            <person name="Thomas B.C."/>
            <person name="Singh A."/>
            <person name="Wilkins M.J."/>
            <person name="Karaoz U."/>
            <person name="Brodie E.L."/>
            <person name="Williams K.H."/>
            <person name="Hubbard S.S."/>
            <person name="Banfield J.F."/>
        </authorList>
    </citation>
    <scope>NUCLEOTIDE SEQUENCE [LARGE SCALE GENOMIC DNA]</scope>
</reference>
<evidence type="ECO:0000313" key="1">
    <source>
        <dbReference type="EMBL" id="OGY12057.1"/>
    </source>
</evidence>
<sequence length="197" mass="22749">MSETQDQSSRPTIQEDLLSLRTSVEKLRAFKILTGQPTGHMSELLKDINKQGDKLAKSEKLVTEEEQGVFIYQVGKVRDLVFEHGINVFEDEDGDDCYKVIRFGVFNVYADLEESVSNTFLSFTAKDAENSSFTDLTVNEDMKTYEFEVSFSNTGGRRDVRYNSGETPLEMMTDVEYRILMHYMERFLKEFQTPILQ</sequence>
<dbReference type="STRING" id="1797517.A3F61_03400"/>
<name>A0A1G1V9S5_9BACT</name>
<protein>
    <submittedName>
        <fullName evidence="1">Uncharacterized protein</fullName>
    </submittedName>
</protein>
<dbReference type="Proteomes" id="UP000178272">
    <property type="component" value="Unassembled WGS sequence"/>
</dbReference>
<organism evidence="1 2">
    <name type="scientific">Candidatus Blackburnbacteria bacterium RIFCSPHIGHO2_12_FULL_41_13b</name>
    <dbReference type="NCBI Taxonomy" id="1797517"/>
    <lineage>
        <taxon>Bacteria</taxon>
        <taxon>Candidatus Blackburniibacteriota</taxon>
    </lineage>
</organism>